<dbReference type="Gene3D" id="2.40.160.50">
    <property type="entry name" value="membrane protein fhac: a member of the omp85/tpsb transporter family"/>
    <property type="match status" value="1"/>
</dbReference>
<keyword evidence="3" id="KW-0472">Membrane</keyword>
<evidence type="ECO:0000256" key="1">
    <source>
        <dbReference type="ARBA" id="ARBA00004370"/>
    </source>
</evidence>
<evidence type="ECO:0000259" key="5">
    <source>
        <dbReference type="Pfam" id="PF01103"/>
    </source>
</evidence>
<dbReference type="RefSeq" id="WP_007405770.1">
    <property type="nucleotide sequence ID" value="NZ_BBJS01000030.1"/>
</dbReference>
<feature type="domain" description="POTRA" evidence="6">
    <location>
        <begin position="186"/>
        <end position="262"/>
    </location>
</feature>
<organism evidence="7 8">
    <name type="scientific">Sphingomonas paucimobilis NBRC 13935</name>
    <dbReference type="NCBI Taxonomy" id="1219050"/>
    <lineage>
        <taxon>Bacteria</taxon>
        <taxon>Pseudomonadati</taxon>
        <taxon>Pseudomonadota</taxon>
        <taxon>Alphaproteobacteria</taxon>
        <taxon>Sphingomonadales</taxon>
        <taxon>Sphingomonadaceae</taxon>
        <taxon>Sphingomonas</taxon>
    </lineage>
</organism>
<evidence type="ECO:0000313" key="7">
    <source>
        <dbReference type="EMBL" id="GAN13904.1"/>
    </source>
</evidence>
<reference evidence="7 8" key="1">
    <citation type="submission" date="2014-08" db="EMBL/GenBank/DDBJ databases">
        <title>Whole genome shotgun sequence of Sphingomonas paucimobilis NBRC 13935.</title>
        <authorList>
            <person name="Hosoyama A."/>
            <person name="Hashimoto M."/>
            <person name="Hosoyama Y."/>
            <person name="Noguchi M."/>
            <person name="Uohara A."/>
            <person name="Ohji S."/>
            <person name="Katano-Makiyama Y."/>
            <person name="Ichikawa N."/>
            <person name="Kimura A."/>
            <person name="Yamazoe A."/>
            <person name="Fujita N."/>
        </authorList>
    </citation>
    <scope>NUCLEOTIDE SEQUENCE [LARGE SCALE GENOMIC DNA]</scope>
    <source>
        <strain evidence="7 8">NBRC 13935</strain>
    </source>
</reference>
<feature type="domain" description="Bacterial surface antigen (D15)" evidence="5">
    <location>
        <begin position="383"/>
        <end position="669"/>
    </location>
</feature>
<dbReference type="EMBL" id="BBJS01000030">
    <property type="protein sequence ID" value="GAN13904.1"/>
    <property type="molecule type" value="Genomic_DNA"/>
</dbReference>
<keyword evidence="2" id="KW-0812">Transmembrane</keyword>
<comment type="subcellular location">
    <subcellularLocation>
        <location evidence="1">Membrane</location>
    </subcellularLocation>
</comment>
<proteinExistence type="predicted"/>
<dbReference type="GO" id="GO:0019867">
    <property type="term" value="C:outer membrane"/>
    <property type="evidence" value="ECO:0007669"/>
    <property type="project" value="InterPro"/>
</dbReference>
<dbReference type="InterPro" id="IPR039910">
    <property type="entry name" value="D15-like"/>
</dbReference>
<dbReference type="AlphaFoldDB" id="A0A0C9N2W0"/>
<keyword evidence="2" id="KW-1134">Transmembrane beta strand</keyword>
<dbReference type="Pfam" id="PF07244">
    <property type="entry name" value="POTRA"/>
    <property type="match status" value="1"/>
</dbReference>
<dbReference type="InterPro" id="IPR000184">
    <property type="entry name" value="Bac_surfAg_D15"/>
</dbReference>
<evidence type="ECO:0000256" key="4">
    <source>
        <dbReference type="SAM" id="MobiDB-lite"/>
    </source>
</evidence>
<dbReference type="Gene3D" id="3.10.20.310">
    <property type="entry name" value="membrane protein fhac"/>
    <property type="match status" value="2"/>
</dbReference>
<dbReference type="PANTHER" id="PTHR12815:SF42">
    <property type="entry name" value="BACTERIAL SURFACE ANTIGEN (D15) DOMAIN-CONTAINING PROTEIN"/>
    <property type="match status" value="1"/>
</dbReference>
<dbReference type="Pfam" id="PF01103">
    <property type="entry name" value="Omp85"/>
    <property type="match status" value="1"/>
</dbReference>
<evidence type="ECO:0000313" key="8">
    <source>
        <dbReference type="Proteomes" id="UP000032025"/>
    </source>
</evidence>
<dbReference type="Proteomes" id="UP000032025">
    <property type="component" value="Unassembled WGS sequence"/>
</dbReference>
<dbReference type="PANTHER" id="PTHR12815">
    <property type="entry name" value="SORTING AND ASSEMBLY MACHINERY SAMM50 PROTEIN FAMILY MEMBER"/>
    <property type="match status" value="1"/>
</dbReference>
<dbReference type="InterPro" id="IPR010827">
    <property type="entry name" value="BamA/TamA_POTRA"/>
</dbReference>
<evidence type="ECO:0000259" key="6">
    <source>
        <dbReference type="Pfam" id="PF07244"/>
    </source>
</evidence>
<name>A0A0C9N2W0_SPHPI</name>
<sequence>MMVRVGRPRGAVVIVFMAMTWGSVGWMAAARGQAVPAGQAAEPSLPAQATGQGLDDPTMLDPSAPLAPLPEIGVAWPDLATAPADPTATMTATVDAAAERRYRWRIEGIGDTGELVRQRFDQLSTLAANDGDPANAAQLDRRAREDAALLTNLLRGAGYYDAQVSTRIEPGDTPTVVLQAVPGNMYRFADVTLDGVKAAGDKAGDLTKAFGIKPGDPVDADQIVAGQAALKSAVGEAGFPFAKVGDPQIVVDHATGTATIDLALQPGTERRYGRIVATNDRVFDAHHIQDIARFRPGQPYDATGLDDLRRALVQTGLVSSVEVKPVPGDTPETVNVAVTLEPAPQHTIAGELGYGTGEGARAAISWTDRNLFPPEGALTLRSVLGTREQLGAVVFRRNNFNGRDRVLTAQFSAAHIIRDAFDAKTLSLSGNLERQTNIFFQKTWTWSLGAELLTSDERDVIASTGQPRRRTFFIGALPTSLNYDGSDDLLNPTRGFRLGGRLSPELSLQGAAFGYARTQIDASLYHPFGDRVVLAARTRLGTILGAPRDQIAPSRRFYAGGGASVRGYGFQAIGPRDANNDPIGGRSLAEFSIEARVRTFGNFGVVPFLDAGNISTSPLPRLTGLRFGTGLGVRYYSNFGPIRLDVGTPINPQRGDSRIAVYVSLGQAF</sequence>
<accession>A0A0C9N2W0</accession>
<dbReference type="GeneID" id="78528925"/>
<protein>
    <submittedName>
        <fullName evidence="7">DNA, contig: SP630</fullName>
    </submittedName>
</protein>
<comment type="caution">
    <text evidence="7">The sequence shown here is derived from an EMBL/GenBank/DDBJ whole genome shotgun (WGS) entry which is preliminary data.</text>
</comment>
<keyword evidence="8" id="KW-1185">Reference proteome</keyword>
<feature type="region of interest" description="Disordered" evidence="4">
    <location>
        <begin position="39"/>
        <end position="60"/>
    </location>
</feature>
<gene>
    <name evidence="7" type="ORF">SP6_30_00440</name>
</gene>
<evidence type="ECO:0000256" key="2">
    <source>
        <dbReference type="ARBA" id="ARBA00022452"/>
    </source>
</evidence>
<evidence type="ECO:0000256" key="3">
    <source>
        <dbReference type="ARBA" id="ARBA00023136"/>
    </source>
</evidence>